<dbReference type="Proteomes" id="UP001367030">
    <property type="component" value="Unassembled WGS sequence"/>
</dbReference>
<evidence type="ECO:0000313" key="4">
    <source>
        <dbReference type="Proteomes" id="UP001367030"/>
    </source>
</evidence>
<organism evidence="3 4">
    <name type="scientific">Variovorax robiniae</name>
    <dbReference type="NCBI Taxonomy" id="1836199"/>
    <lineage>
        <taxon>Bacteria</taxon>
        <taxon>Pseudomonadati</taxon>
        <taxon>Pseudomonadota</taxon>
        <taxon>Betaproteobacteria</taxon>
        <taxon>Burkholderiales</taxon>
        <taxon>Comamonadaceae</taxon>
        <taxon>Variovorax</taxon>
    </lineage>
</organism>
<feature type="domain" description="Aspartate/ornithine carbamoyltransferase carbamoyl-P binding" evidence="2">
    <location>
        <begin position="38"/>
        <end position="166"/>
    </location>
</feature>
<dbReference type="InterPro" id="IPR036901">
    <property type="entry name" value="Asp/Orn_carbamoylTrfase_sf"/>
</dbReference>
<dbReference type="InterPro" id="IPR006132">
    <property type="entry name" value="Asp/Orn_carbamoyltranf_P-bd"/>
</dbReference>
<evidence type="ECO:0000313" key="3">
    <source>
        <dbReference type="EMBL" id="MEJ8856882.1"/>
    </source>
</evidence>
<evidence type="ECO:0000256" key="1">
    <source>
        <dbReference type="ARBA" id="ARBA00022679"/>
    </source>
</evidence>
<dbReference type="EMBL" id="JBBKZS010000008">
    <property type="protein sequence ID" value="MEJ8856882.1"/>
    <property type="molecule type" value="Genomic_DNA"/>
</dbReference>
<name>A0ABU8XDX9_9BURK</name>
<evidence type="ECO:0000259" key="2">
    <source>
        <dbReference type="Pfam" id="PF02729"/>
    </source>
</evidence>
<keyword evidence="1" id="KW-0808">Transferase</keyword>
<protein>
    <recommendedName>
        <fullName evidence="2">Aspartate/ornithine carbamoyltransferase carbamoyl-P binding domain-containing protein</fullName>
    </recommendedName>
</protein>
<dbReference type="Pfam" id="PF02729">
    <property type="entry name" value="OTCace_N"/>
    <property type="match status" value="1"/>
</dbReference>
<keyword evidence="4" id="KW-1185">Reference proteome</keyword>
<sequence length="260" mass="27572">MTPVNIGGAAAPTFAAVHSIPILAAVLPSSHRPPGAARILELFAGARRIRADLRTHRQHAPLRGRNLALLIDDQLAEKRALLQRAATEIGARVAQVRYRPQTGTPHADVGLVARTLGRMYDAIDCGTLPAATVHQIEAAAGVPVYEGLGLDSHPLRLLADLMTLHEHPLPPATPLSIRFIGDASSGQGKAFVSAARNIGFEVTAVHAAAPAAADATFVIEAYRQAHWPIRTCAGAIDDNRRTENHCNLIQAVLIDSIGQA</sequence>
<reference evidence="3 4" key="1">
    <citation type="submission" date="2024-03" db="EMBL/GenBank/DDBJ databases">
        <title>Novel species of the genus Variovorax.</title>
        <authorList>
            <person name="Liu Q."/>
            <person name="Xin Y.-H."/>
        </authorList>
    </citation>
    <scope>NUCLEOTIDE SEQUENCE [LARGE SCALE GENOMIC DNA]</scope>
    <source>
        <strain evidence="3 4">KACC 18901</strain>
    </source>
</reference>
<comment type="caution">
    <text evidence="3">The sequence shown here is derived from an EMBL/GenBank/DDBJ whole genome shotgun (WGS) entry which is preliminary data.</text>
</comment>
<gene>
    <name evidence="3" type="ORF">WKW79_20065</name>
</gene>
<dbReference type="RefSeq" id="WP_340336952.1">
    <property type="nucleotide sequence ID" value="NZ_JBBKZS010000008.1"/>
</dbReference>
<dbReference type="Gene3D" id="3.40.50.1370">
    <property type="entry name" value="Aspartate/ornithine carbamoyltransferase"/>
    <property type="match status" value="2"/>
</dbReference>
<proteinExistence type="predicted"/>
<dbReference type="SUPFAM" id="SSF53671">
    <property type="entry name" value="Aspartate/ornithine carbamoyltransferase"/>
    <property type="match status" value="1"/>
</dbReference>
<accession>A0ABU8XDX9</accession>